<organism evidence="3">
    <name type="scientific">Oryza brachyantha</name>
    <name type="common">malo sina</name>
    <dbReference type="NCBI Taxonomy" id="4533"/>
    <lineage>
        <taxon>Eukaryota</taxon>
        <taxon>Viridiplantae</taxon>
        <taxon>Streptophyta</taxon>
        <taxon>Embryophyta</taxon>
        <taxon>Tracheophyta</taxon>
        <taxon>Spermatophyta</taxon>
        <taxon>Magnoliopsida</taxon>
        <taxon>Liliopsida</taxon>
        <taxon>Poales</taxon>
        <taxon>Poaceae</taxon>
        <taxon>BOP clade</taxon>
        <taxon>Oryzoideae</taxon>
        <taxon>Oryzeae</taxon>
        <taxon>Oryzinae</taxon>
        <taxon>Oryza</taxon>
    </lineage>
</organism>
<protein>
    <submittedName>
        <fullName evidence="3">Uncharacterized protein</fullName>
    </submittedName>
</protein>
<dbReference type="PANTHER" id="PTHR33878">
    <property type="entry name" value="OS08G0559000 PROTEIN"/>
    <property type="match status" value="1"/>
</dbReference>
<keyword evidence="2" id="KW-0812">Transmembrane</keyword>
<evidence type="ECO:0000256" key="1">
    <source>
        <dbReference type="SAM" id="MobiDB-lite"/>
    </source>
</evidence>
<dbReference type="Gramene" id="OB08G30350.1">
    <property type="protein sequence ID" value="OB08G30350.1"/>
    <property type="gene ID" value="OB08G30350"/>
</dbReference>
<reference evidence="3" key="2">
    <citation type="submission" date="2013-04" db="UniProtKB">
        <authorList>
            <consortium name="EnsemblPlants"/>
        </authorList>
    </citation>
    <scope>IDENTIFICATION</scope>
</reference>
<feature type="compositionally biased region" description="Polar residues" evidence="1">
    <location>
        <begin position="89"/>
        <end position="98"/>
    </location>
</feature>
<dbReference type="HOGENOM" id="CLU_126827_1_0_1"/>
<dbReference type="Proteomes" id="UP000006038">
    <property type="component" value="Chromosome 8"/>
</dbReference>
<evidence type="ECO:0000313" key="4">
    <source>
        <dbReference type="Proteomes" id="UP000006038"/>
    </source>
</evidence>
<dbReference type="EnsemblPlants" id="OB08G30350.1">
    <property type="protein sequence ID" value="OB08G30350.1"/>
    <property type="gene ID" value="OB08G30350"/>
</dbReference>
<feature type="transmembrane region" description="Helical" evidence="2">
    <location>
        <begin position="103"/>
        <end position="121"/>
    </location>
</feature>
<dbReference type="STRING" id="4533.J3MVA4"/>
<evidence type="ECO:0000256" key="2">
    <source>
        <dbReference type="SAM" id="Phobius"/>
    </source>
</evidence>
<dbReference type="eggNOG" id="ENOG502S4G2">
    <property type="taxonomic scope" value="Eukaryota"/>
</dbReference>
<accession>J3MVA4</accession>
<keyword evidence="2" id="KW-0472">Membrane</keyword>
<gene>
    <name evidence="3" type="primary">LOC102707797</name>
</gene>
<keyword evidence="4" id="KW-1185">Reference proteome</keyword>
<dbReference type="InterPro" id="IPR045284">
    <property type="entry name" value="At2g27730-like"/>
</dbReference>
<evidence type="ECO:0000313" key="3">
    <source>
        <dbReference type="EnsemblPlants" id="OB08G30350.1"/>
    </source>
</evidence>
<reference evidence="3" key="1">
    <citation type="journal article" date="2013" name="Nat. Commun.">
        <title>Whole-genome sequencing of Oryza brachyantha reveals mechanisms underlying Oryza genome evolution.</title>
        <authorList>
            <person name="Chen J."/>
            <person name="Huang Q."/>
            <person name="Gao D."/>
            <person name="Wang J."/>
            <person name="Lang Y."/>
            <person name="Liu T."/>
            <person name="Li B."/>
            <person name="Bai Z."/>
            <person name="Luis Goicoechea J."/>
            <person name="Liang C."/>
            <person name="Chen C."/>
            <person name="Zhang W."/>
            <person name="Sun S."/>
            <person name="Liao Y."/>
            <person name="Zhang X."/>
            <person name="Yang L."/>
            <person name="Song C."/>
            <person name="Wang M."/>
            <person name="Shi J."/>
            <person name="Liu G."/>
            <person name="Liu J."/>
            <person name="Zhou H."/>
            <person name="Zhou W."/>
            <person name="Yu Q."/>
            <person name="An N."/>
            <person name="Chen Y."/>
            <person name="Cai Q."/>
            <person name="Wang B."/>
            <person name="Liu B."/>
            <person name="Min J."/>
            <person name="Huang Y."/>
            <person name="Wu H."/>
            <person name="Li Z."/>
            <person name="Zhang Y."/>
            <person name="Yin Y."/>
            <person name="Song W."/>
            <person name="Jiang J."/>
            <person name="Jackson S.A."/>
            <person name="Wing R.A."/>
            <person name="Wang J."/>
            <person name="Chen M."/>
        </authorList>
    </citation>
    <scope>NUCLEOTIDE SEQUENCE [LARGE SCALE GENOMIC DNA]</scope>
    <source>
        <strain evidence="3">cv. IRGC 101232</strain>
    </source>
</reference>
<feature type="region of interest" description="Disordered" evidence="1">
    <location>
        <begin position="64"/>
        <end position="98"/>
    </location>
</feature>
<dbReference type="OMA" id="WYRLSKP"/>
<proteinExistence type="predicted"/>
<sequence length="132" mass="14704">KKRREREQAEAWPRVRWRWRWRWRVQARLATRRLLSSGGGKVLGEEDKAAENIYNKKMEQEKLEKLARKGANPGEQGSSTPGADVKAEGSSTAGVTTDNSKNYAVIAGAVGVVGAIAWYLLPRPKKSEEVAN</sequence>
<keyword evidence="2" id="KW-1133">Transmembrane helix</keyword>
<name>J3MVA4_ORYBR</name>
<dbReference type="PANTHER" id="PTHR33878:SF1">
    <property type="entry name" value="OS08G0559000 PROTEIN"/>
    <property type="match status" value="1"/>
</dbReference>
<dbReference type="AlphaFoldDB" id="J3MVA4"/>